<dbReference type="CDD" id="cd20356">
    <property type="entry name" value="Rcat_RBR_HHARI-like"/>
    <property type="match status" value="1"/>
</dbReference>
<feature type="compositionally biased region" description="Low complexity" evidence="10">
    <location>
        <begin position="148"/>
        <end position="165"/>
    </location>
</feature>
<feature type="compositionally biased region" description="Acidic residues" evidence="10">
    <location>
        <begin position="7"/>
        <end position="39"/>
    </location>
</feature>
<dbReference type="STRING" id="686832.A0A0C2Y6V2"/>
<keyword evidence="6 9" id="KW-0863">Zinc-finger</keyword>
<evidence type="ECO:0000313" key="14">
    <source>
        <dbReference type="Proteomes" id="UP000053424"/>
    </source>
</evidence>
<feature type="domain" description="RING-type" evidence="12">
    <location>
        <begin position="182"/>
        <end position="437"/>
    </location>
</feature>
<evidence type="ECO:0000256" key="10">
    <source>
        <dbReference type="SAM" id="MobiDB-lite"/>
    </source>
</evidence>
<evidence type="ECO:0000256" key="3">
    <source>
        <dbReference type="ARBA" id="ARBA00022679"/>
    </source>
</evidence>
<dbReference type="Proteomes" id="UP000053424">
    <property type="component" value="Unassembled WGS sequence"/>
</dbReference>
<dbReference type="HOGENOM" id="CLU_009823_4_1_1"/>
<gene>
    <name evidence="13" type="ORF">M413DRAFT_442238</name>
</gene>
<keyword evidence="3" id="KW-0808">Transferase</keyword>
<evidence type="ECO:0000256" key="8">
    <source>
        <dbReference type="ARBA" id="ARBA00022833"/>
    </source>
</evidence>
<keyword evidence="8" id="KW-0862">Zinc</keyword>
<keyword evidence="4" id="KW-0479">Metal-binding</keyword>
<dbReference type="InterPro" id="IPR044066">
    <property type="entry name" value="TRIAD_supradom"/>
</dbReference>
<dbReference type="InterPro" id="IPR017907">
    <property type="entry name" value="Znf_RING_CS"/>
</dbReference>
<dbReference type="Pfam" id="PF19422">
    <property type="entry name" value="Ariadne"/>
    <property type="match status" value="1"/>
</dbReference>
<keyword evidence="14" id="KW-1185">Reference proteome</keyword>
<evidence type="ECO:0000259" key="11">
    <source>
        <dbReference type="PROSITE" id="PS50089"/>
    </source>
</evidence>
<dbReference type="PROSITE" id="PS00518">
    <property type="entry name" value="ZF_RING_1"/>
    <property type="match status" value="1"/>
</dbReference>
<reference evidence="13 14" key="1">
    <citation type="submission" date="2014-04" db="EMBL/GenBank/DDBJ databases">
        <authorList>
            <consortium name="DOE Joint Genome Institute"/>
            <person name="Kuo A."/>
            <person name="Gay G."/>
            <person name="Dore J."/>
            <person name="Kohler A."/>
            <person name="Nagy L.G."/>
            <person name="Floudas D."/>
            <person name="Copeland A."/>
            <person name="Barry K.W."/>
            <person name="Cichocki N."/>
            <person name="Veneault-Fourrey C."/>
            <person name="LaButti K."/>
            <person name="Lindquist E.A."/>
            <person name="Lipzen A."/>
            <person name="Lundell T."/>
            <person name="Morin E."/>
            <person name="Murat C."/>
            <person name="Sun H."/>
            <person name="Tunlid A."/>
            <person name="Henrissat B."/>
            <person name="Grigoriev I.V."/>
            <person name="Hibbett D.S."/>
            <person name="Martin F."/>
            <person name="Nordberg H.P."/>
            <person name="Cantor M.N."/>
            <person name="Hua S.X."/>
        </authorList>
    </citation>
    <scope>NUCLEOTIDE SEQUENCE [LARGE SCALE GENOMIC DNA]</scope>
    <source>
        <strain evidence="14">h7</strain>
    </source>
</reference>
<keyword evidence="5" id="KW-0677">Repeat</keyword>
<dbReference type="Gene3D" id="1.20.120.1750">
    <property type="match status" value="1"/>
</dbReference>
<evidence type="ECO:0000256" key="2">
    <source>
        <dbReference type="ARBA" id="ARBA00012251"/>
    </source>
</evidence>
<comment type="catalytic activity">
    <reaction evidence="1">
        <text>[E2 ubiquitin-conjugating enzyme]-S-ubiquitinyl-L-cysteine + [acceptor protein]-L-lysine = [E2 ubiquitin-conjugating enzyme]-L-cysteine + [acceptor protein]-N(6)-ubiquitinyl-L-lysine.</text>
        <dbReference type="EC" id="2.3.2.31"/>
    </reaction>
</comment>
<dbReference type="PROSITE" id="PS51873">
    <property type="entry name" value="TRIAD"/>
    <property type="match status" value="1"/>
</dbReference>
<evidence type="ECO:0000256" key="6">
    <source>
        <dbReference type="ARBA" id="ARBA00022771"/>
    </source>
</evidence>
<dbReference type="GO" id="GO:0061630">
    <property type="term" value="F:ubiquitin protein ligase activity"/>
    <property type="evidence" value="ECO:0007669"/>
    <property type="project" value="UniProtKB-EC"/>
</dbReference>
<evidence type="ECO:0000256" key="4">
    <source>
        <dbReference type="ARBA" id="ARBA00022723"/>
    </source>
</evidence>
<evidence type="ECO:0000259" key="12">
    <source>
        <dbReference type="PROSITE" id="PS51873"/>
    </source>
</evidence>
<dbReference type="AlphaFoldDB" id="A0A0C2Y6V2"/>
<dbReference type="GO" id="GO:0016567">
    <property type="term" value="P:protein ubiquitination"/>
    <property type="evidence" value="ECO:0007669"/>
    <property type="project" value="InterPro"/>
</dbReference>
<protein>
    <recommendedName>
        <fullName evidence="2">RBR-type E3 ubiquitin transferase</fullName>
        <ecNumber evidence="2">2.3.2.31</ecNumber>
    </recommendedName>
</protein>
<dbReference type="Pfam" id="PF21235">
    <property type="entry name" value="UBA_ARI1"/>
    <property type="match status" value="1"/>
</dbReference>
<dbReference type="InterPro" id="IPR048962">
    <property type="entry name" value="ARIH1-like_UBL"/>
</dbReference>
<dbReference type="Pfam" id="PF22191">
    <property type="entry name" value="IBR_1"/>
    <property type="match status" value="1"/>
</dbReference>
<name>A0A0C2Y6V2_HEBCY</name>
<dbReference type="Gene3D" id="3.30.40.10">
    <property type="entry name" value="Zinc/RING finger domain, C3HC4 (zinc finger)"/>
    <property type="match status" value="1"/>
</dbReference>
<dbReference type="OrthoDB" id="10009520at2759"/>
<dbReference type="InterPro" id="IPR031127">
    <property type="entry name" value="E3_UB_ligase_RBR"/>
</dbReference>
<reference evidence="14" key="2">
    <citation type="submission" date="2015-01" db="EMBL/GenBank/DDBJ databases">
        <title>Evolutionary Origins and Diversification of the Mycorrhizal Mutualists.</title>
        <authorList>
            <consortium name="DOE Joint Genome Institute"/>
            <consortium name="Mycorrhizal Genomics Consortium"/>
            <person name="Kohler A."/>
            <person name="Kuo A."/>
            <person name="Nagy L.G."/>
            <person name="Floudas D."/>
            <person name="Copeland A."/>
            <person name="Barry K.W."/>
            <person name="Cichocki N."/>
            <person name="Veneault-Fourrey C."/>
            <person name="LaButti K."/>
            <person name="Lindquist E.A."/>
            <person name="Lipzen A."/>
            <person name="Lundell T."/>
            <person name="Morin E."/>
            <person name="Murat C."/>
            <person name="Riley R."/>
            <person name="Ohm R."/>
            <person name="Sun H."/>
            <person name="Tunlid A."/>
            <person name="Henrissat B."/>
            <person name="Grigoriev I.V."/>
            <person name="Hibbett D.S."/>
            <person name="Martin F."/>
        </authorList>
    </citation>
    <scope>NUCLEOTIDE SEQUENCE [LARGE SCALE GENOMIC DNA]</scope>
    <source>
        <strain evidence="14">h7</strain>
    </source>
</reference>
<evidence type="ECO:0000313" key="13">
    <source>
        <dbReference type="EMBL" id="KIM45568.1"/>
    </source>
</evidence>
<dbReference type="GO" id="GO:0008270">
    <property type="term" value="F:zinc ion binding"/>
    <property type="evidence" value="ECO:0007669"/>
    <property type="project" value="UniProtKB-KW"/>
</dbReference>
<dbReference type="InterPro" id="IPR002867">
    <property type="entry name" value="IBR_dom"/>
</dbReference>
<dbReference type="FunFam" id="1.20.120.1750:FF:000007">
    <property type="entry name" value="RBR-type E3 ubiquitin transferase"/>
    <property type="match status" value="1"/>
</dbReference>
<dbReference type="SUPFAM" id="SSF57850">
    <property type="entry name" value="RING/U-box"/>
    <property type="match status" value="2"/>
</dbReference>
<dbReference type="InterPro" id="IPR045840">
    <property type="entry name" value="Ariadne"/>
</dbReference>
<dbReference type="EC" id="2.3.2.31" evidence="2"/>
<feature type="region of interest" description="Disordered" evidence="10">
    <location>
        <begin position="1"/>
        <end position="43"/>
    </location>
</feature>
<organism evidence="13 14">
    <name type="scientific">Hebeloma cylindrosporum</name>
    <dbReference type="NCBI Taxonomy" id="76867"/>
    <lineage>
        <taxon>Eukaryota</taxon>
        <taxon>Fungi</taxon>
        <taxon>Dikarya</taxon>
        <taxon>Basidiomycota</taxon>
        <taxon>Agaricomycotina</taxon>
        <taxon>Agaricomycetes</taxon>
        <taxon>Agaricomycetidae</taxon>
        <taxon>Agaricales</taxon>
        <taxon>Agaricineae</taxon>
        <taxon>Hymenogastraceae</taxon>
        <taxon>Hebeloma</taxon>
    </lineage>
</organism>
<feature type="compositionally biased region" description="Polar residues" evidence="10">
    <location>
        <begin position="130"/>
        <end position="147"/>
    </location>
</feature>
<dbReference type="InterPro" id="IPR013083">
    <property type="entry name" value="Znf_RING/FYVE/PHD"/>
</dbReference>
<dbReference type="FunFam" id="3.30.40.10:FF:000019">
    <property type="entry name" value="RBR-type E3 ubiquitin transferase"/>
    <property type="match status" value="1"/>
</dbReference>
<dbReference type="SMART" id="SM00647">
    <property type="entry name" value="IBR"/>
    <property type="match status" value="2"/>
</dbReference>
<dbReference type="PROSITE" id="PS50089">
    <property type="entry name" value="ZF_RING_2"/>
    <property type="match status" value="1"/>
</dbReference>
<evidence type="ECO:0000256" key="5">
    <source>
        <dbReference type="ARBA" id="ARBA00022737"/>
    </source>
</evidence>
<keyword evidence="7" id="KW-0833">Ubl conjugation pathway</keyword>
<feature type="domain" description="RING-type" evidence="11">
    <location>
        <begin position="186"/>
        <end position="230"/>
    </location>
</feature>
<dbReference type="PANTHER" id="PTHR11685">
    <property type="entry name" value="RBR FAMILY RING FINGER AND IBR DOMAIN-CONTAINING"/>
    <property type="match status" value="1"/>
</dbReference>
<dbReference type="InterPro" id="IPR001841">
    <property type="entry name" value="Znf_RING"/>
</dbReference>
<dbReference type="EMBL" id="KN831772">
    <property type="protein sequence ID" value="KIM45568.1"/>
    <property type="molecule type" value="Genomic_DNA"/>
</dbReference>
<proteinExistence type="predicted"/>
<accession>A0A0C2Y6V2</accession>
<evidence type="ECO:0000256" key="9">
    <source>
        <dbReference type="PROSITE-ProRule" id="PRU00175"/>
    </source>
</evidence>
<evidence type="ECO:0000256" key="1">
    <source>
        <dbReference type="ARBA" id="ARBA00001798"/>
    </source>
</evidence>
<feature type="region of interest" description="Disordered" evidence="10">
    <location>
        <begin position="122"/>
        <end position="178"/>
    </location>
</feature>
<evidence type="ECO:0000256" key="7">
    <source>
        <dbReference type="ARBA" id="ARBA00022786"/>
    </source>
</evidence>
<sequence length="613" mass="69483">MGSDYGYSEDDDDYYDDEEMIDGTQDEEEDTDEDIDMDGDDFKVSTKGKKKSYEVDYESLSQRSVEKLMQRDVEHICGIFGVESDTASLLLRYMKWNKEKLIEKYMDNAALVSVAAGVTVPEAPPPPLVRTQTISAPASTSRRPTTRGSKLLGLGSKSSKSSNPAPSTPRPPQRTSSKLADQAFVCQICFNDSPDMRTLALDCDHTYCTDCWWDYVVSKIRDESEHSIRCMAESCAMVAPDTFVRDLLLPEPGAPVGDKEKEELGPKMWSRLQELFVRHFVACNASLKFCPYPSCTNTVSCPTAASKSSLTTIVPTVSCGARGIGNGVQDMSRSQQFTLGLQGKEHKFCFGCPIESDHRPVVCNVAKMWLKKCRDDSETANWIKSNTKECSQCQSTIEKNGGCNHMTCKKCKHEFCWVCMGPWSEHGTAWYSCNRYDEKNGVDARDAQSKSRASLERYLHYYNRWANHEQSAKLSLDLYAKTEKKMEEMQITSALTWIEVQFMKKAVEEVDKCRMTLKWTYAMAYYLAKGNEKDLFEDNQRDLEKAVEDLSELLESPIEAENIPTLRQQVTNKTVYVQKRNEIVLEDTAQGFQDGRWRWNVSVDGFDDPEELG</sequence>